<feature type="active site" description="Nucleophile" evidence="8 9">
    <location>
        <position position="50"/>
    </location>
</feature>
<evidence type="ECO:0000256" key="11">
    <source>
        <dbReference type="PIRSR" id="PIRSR000445-3"/>
    </source>
</evidence>
<comment type="pathway">
    <text evidence="1 8 13">Porphyrin-containing compound metabolism; protoporphyrin-IX biosynthesis; 5-aminolevulinate from L-glutamyl-tRNA(Glu): step 1/2.</text>
</comment>
<dbReference type="Proteomes" id="UP000186132">
    <property type="component" value="Unassembled WGS sequence"/>
</dbReference>
<dbReference type="UniPathway" id="UPA00251">
    <property type="reaction ID" value="UER00316"/>
</dbReference>
<sequence length="431" mass="45457">MSVIVVGLSHRTAPVSVLERASVSADDLRKTLEELHRAETISEVLLLSTCNRVEVYADIPRFHPGDFEIRSVLARHAGMAIADLSDHCYVHFAEAAAEHMFSVAAGLDSMVVGESQILGQLRVAYALGTELGSVGTVMHDLTQTALRVGKRVHAETGIDRAGASVVSVALDRAEQALGHLEGRTALIVGAGSMGALSGATLRRRGVTDIVVANRSLERAERLAENLDGRAVALTRLQHEIANADVLVSSTGSTGLVVESHLVGARHERPLCVLDLALPRDVDPAVAVSPGVTYVDLEALRNGGAMVSDAEVDASTAIVAAELQDYLIAQQRLAVAPTVTALRARAKQVVDSELARLDGRLPGLDPADRGEVADAVRRAVEKVLHAPTVRVKELASTPGGDQYAAALRELFGLDPAAAESVAAVKKQTGEVR</sequence>
<evidence type="ECO:0000256" key="3">
    <source>
        <dbReference type="ARBA" id="ARBA00012970"/>
    </source>
</evidence>
<feature type="domain" description="Tetrapyrrole biosynthesis glutamyl-tRNA reductase dimerisation" evidence="15">
    <location>
        <begin position="316"/>
        <end position="412"/>
    </location>
</feature>
<dbReference type="FunFam" id="3.30.460.30:FF:000001">
    <property type="entry name" value="Glutamyl-tRNA reductase"/>
    <property type="match status" value="1"/>
</dbReference>
<comment type="subunit">
    <text evidence="8">Homodimer.</text>
</comment>
<feature type="coiled-coil region" evidence="14">
    <location>
        <begin position="209"/>
        <end position="236"/>
    </location>
</feature>
<dbReference type="InterPro" id="IPR000343">
    <property type="entry name" value="4pyrrol_synth_GluRdtase"/>
</dbReference>
<evidence type="ECO:0000259" key="17">
    <source>
        <dbReference type="Pfam" id="PF05201"/>
    </source>
</evidence>
<evidence type="ECO:0000256" key="10">
    <source>
        <dbReference type="PIRSR" id="PIRSR000445-2"/>
    </source>
</evidence>
<feature type="site" description="Important for activity" evidence="8 12">
    <location>
        <position position="99"/>
    </location>
</feature>
<feature type="binding site" evidence="8 11">
    <location>
        <begin position="189"/>
        <end position="194"/>
    </location>
    <ligand>
        <name>NADP(+)</name>
        <dbReference type="ChEBI" id="CHEBI:58349"/>
    </ligand>
</feature>
<feature type="domain" description="Quinate/shikimate 5-dehydrogenase/glutamyl-tRNA reductase" evidence="16">
    <location>
        <begin position="173"/>
        <end position="300"/>
    </location>
</feature>
<dbReference type="Pfam" id="PF01488">
    <property type="entry name" value="Shikimate_DH"/>
    <property type="match status" value="1"/>
</dbReference>
<evidence type="ECO:0000313" key="18">
    <source>
        <dbReference type="EMBL" id="SHH18915.1"/>
    </source>
</evidence>
<dbReference type="GO" id="GO:0050661">
    <property type="term" value="F:NADP binding"/>
    <property type="evidence" value="ECO:0007669"/>
    <property type="project" value="InterPro"/>
</dbReference>
<dbReference type="InterPro" id="IPR018214">
    <property type="entry name" value="GluRdtase_CS"/>
</dbReference>
<evidence type="ECO:0000256" key="5">
    <source>
        <dbReference type="ARBA" id="ARBA00023002"/>
    </source>
</evidence>
<dbReference type="NCBIfam" id="NF000744">
    <property type="entry name" value="PRK00045.1-3"/>
    <property type="match status" value="1"/>
</dbReference>
<dbReference type="GO" id="GO:0008883">
    <property type="term" value="F:glutamyl-tRNA reductase activity"/>
    <property type="evidence" value="ECO:0007669"/>
    <property type="project" value="UniProtKB-UniRule"/>
</dbReference>
<feature type="binding site" evidence="8 10">
    <location>
        <begin position="114"/>
        <end position="116"/>
    </location>
    <ligand>
        <name>substrate</name>
    </ligand>
</feature>
<comment type="function">
    <text evidence="8">Catalyzes the NADPH-dependent reduction of glutamyl-tRNA(Glu) to glutamate 1-semialdehyde (GSA).</text>
</comment>
<dbReference type="GO" id="GO:0019353">
    <property type="term" value="P:protoporphyrinogen IX biosynthetic process from glutamate"/>
    <property type="evidence" value="ECO:0007669"/>
    <property type="project" value="TreeGrafter"/>
</dbReference>
<evidence type="ECO:0000256" key="4">
    <source>
        <dbReference type="ARBA" id="ARBA00022857"/>
    </source>
</evidence>
<reference evidence="18 19" key="1">
    <citation type="submission" date="2016-11" db="EMBL/GenBank/DDBJ databases">
        <authorList>
            <person name="Jaros S."/>
            <person name="Januszkiewicz K."/>
            <person name="Wedrychowicz H."/>
        </authorList>
    </citation>
    <scope>NUCLEOTIDE SEQUENCE [LARGE SCALE GENOMIC DNA]</scope>
    <source>
        <strain evidence="18 19">DSM 45627</strain>
    </source>
</reference>
<dbReference type="SUPFAM" id="SSF69742">
    <property type="entry name" value="Glutamyl tRNA-reductase catalytic, N-terminal domain"/>
    <property type="match status" value="1"/>
</dbReference>
<keyword evidence="4 8" id="KW-0521">NADP</keyword>
<feature type="domain" description="Glutamyl-tRNA reductase N-terminal" evidence="17">
    <location>
        <begin position="6"/>
        <end position="156"/>
    </location>
</feature>
<protein>
    <recommendedName>
        <fullName evidence="3 8">Glutamyl-tRNA reductase</fullName>
        <shortName evidence="8">GluTR</shortName>
        <ecNumber evidence="3 8">1.2.1.70</ecNumber>
    </recommendedName>
</protein>
<evidence type="ECO:0000259" key="15">
    <source>
        <dbReference type="Pfam" id="PF00745"/>
    </source>
</evidence>
<evidence type="ECO:0000256" key="7">
    <source>
        <dbReference type="ARBA" id="ARBA00047464"/>
    </source>
</evidence>
<gene>
    <name evidence="8" type="primary">hemA</name>
    <name evidence="18" type="ORF">SAMN05443575_3388</name>
</gene>
<dbReference type="RefSeq" id="WP_073391614.1">
    <property type="nucleotide sequence ID" value="NZ_FQVU01000005.1"/>
</dbReference>
<dbReference type="PROSITE" id="PS00747">
    <property type="entry name" value="GLUTR"/>
    <property type="match status" value="1"/>
</dbReference>
<dbReference type="SUPFAM" id="SSF69075">
    <property type="entry name" value="Glutamyl tRNA-reductase dimerization domain"/>
    <property type="match status" value="1"/>
</dbReference>
<evidence type="ECO:0000256" key="8">
    <source>
        <dbReference type="HAMAP-Rule" id="MF_00087"/>
    </source>
</evidence>
<evidence type="ECO:0000256" key="1">
    <source>
        <dbReference type="ARBA" id="ARBA00005059"/>
    </source>
</evidence>
<evidence type="ECO:0000259" key="16">
    <source>
        <dbReference type="Pfam" id="PF01488"/>
    </source>
</evidence>
<dbReference type="OrthoDB" id="110209at2"/>
<accession>A0A1M5QXP8</accession>
<comment type="miscellaneous">
    <text evidence="8">During catalysis, the active site Cys acts as a nucleophile attacking the alpha-carbonyl group of tRNA-bound glutamate with the formation of a thioester intermediate between enzyme and glutamate, and the concomitant release of tRNA(Glu). The thioester intermediate is finally reduced by direct hydride transfer from NADPH, to form the product GSA.</text>
</comment>
<dbReference type="InterPro" id="IPR006151">
    <property type="entry name" value="Shikm_DH/Glu-tRNA_Rdtase"/>
</dbReference>
<dbReference type="Gene3D" id="3.40.50.720">
    <property type="entry name" value="NAD(P)-binding Rossmann-like Domain"/>
    <property type="match status" value="1"/>
</dbReference>
<dbReference type="InterPro" id="IPR036291">
    <property type="entry name" value="NAD(P)-bd_dom_sf"/>
</dbReference>
<feature type="binding site" evidence="8 10">
    <location>
        <position position="109"/>
    </location>
    <ligand>
        <name>substrate</name>
    </ligand>
</feature>
<dbReference type="PANTHER" id="PTHR43013">
    <property type="entry name" value="GLUTAMYL-TRNA REDUCTASE"/>
    <property type="match status" value="1"/>
</dbReference>
<name>A0A1M5QXP8_9ACTN</name>
<evidence type="ECO:0000256" key="9">
    <source>
        <dbReference type="PIRSR" id="PIRSR000445-1"/>
    </source>
</evidence>
<comment type="domain">
    <text evidence="8">Possesses an unusual extended V-shaped dimeric structure with each monomer consisting of three distinct domains arranged along a curved 'spinal' alpha-helix. The N-terminal catalytic domain specifically recognizes the glutamate moiety of the substrate. The second domain is the NADPH-binding domain, and the third C-terminal domain is responsible for dimerization.</text>
</comment>
<feature type="binding site" evidence="8 10">
    <location>
        <position position="120"/>
    </location>
    <ligand>
        <name>substrate</name>
    </ligand>
</feature>
<dbReference type="InterPro" id="IPR036343">
    <property type="entry name" value="GluRdtase_N_sf"/>
</dbReference>
<evidence type="ECO:0000256" key="6">
    <source>
        <dbReference type="ARBA" id="ARBA00023244"/>
    </source>
</evidence>
<dbReference type="STRING" id="1206085.SAMN05443575_3388"/>
<dbReference type="SUPFAM" id="SSF51735">
    <property type="entry name" value="NAD(P)-binding Rossmann-fold domains"/>
    <property type="match status" value="1"/>
</dbReference>
<dbReference type="InterPro" id="IPR015896">
    <property type="entry name" value="4pyrrol_synth_GluRdtase_dimer"/>
</dbReference>
<keyword evidence="5 8" id="KW-0560">Oxidoreductase</keyword>
<proteinExistence type="inferred from homology"/>
<evidence type="ECO:0000256" key="14">
    <source>
        <dbReference type="SAM" id="Coils"/>
    </source>
</evidence>
<comment type="catalytic activity">
    <reaction evidence="7 8 13">
        <text>(S)-4-amino-5-oxopentanoate + tRNA(Glu) + NADP(+) = L-glutamyl-tRNA(Glu) + NADPH + H(+)</text>
        <dbReference type="Rhea" id="RHEA:12344"/>
        <dbReference type="Rhea" id="RHEA-COMP:9663"/>
        <dbReference type="Rhea" id="RHEA-COMP:9680"/>
        <dbReference type="ChEBI" id="CHEBI:15378"/>
        <dbReference type="ChEBI" id="CHEBI:57501"/>
        <dbReference type="ChEBI" id="CHEBI:57783"/>
        <dbReference type="ChEBI" id="CHEBI:58349"/>
        <dbReference type="ChEBI" id="CHEBI:78442"/>
        <dbReference type="ChEBI" id="CHEBI:78520"/>
        <dbReference type="EC" id="1.2.1.70"/>
    </reaction>
</comment>
<evidence type="ECO:0000313" key="19">
    <source>
        <dbReference type="Proteomes" id="UP000186132"/>
    </source>
</evidence>
<keyword evidence="19" id="KW-1185">Reference proteome</keyword>
<dbReference type="PANTHER" id="PTHR43013:SF1">
    <property type="entry name" value="GLUTAMYL-TRNA REDUCTASE"/>
    <property type="match status" value="1"/>
</dbReference>
<dbReference type="CDD" id="cd05213">
    <property type="entry name" value="NAD_bind_Glutamyl_tRNA_reduct"/>
    <property type="match status" value="1"/>
</dbReference>
<organism evidence="18 19">
    <name type="scientific">Jatrophihabitans endophyticus</name>
    <dbReference type="NCBI Taxonomy" id="1206085"/>
    <lineage>
        <taxon>Bacteria</taxon>
        <taxon>Bacillati</taxon>
        <taxon>Actinomycetota</taxon>
        <taxon>Actinomycetes</taxon>
        <taxon>Jatrophihabitantales</taxon>
        <taxon>Jatrophihabitantaceae</taxon>
        <taxon>Jatrophihabitans</taxon>
    </lineage>
</organism>
<dbReference type="InterPro" id="IPR036453">
    <property type="entry name" value="GluRdtase_dimer_dom_sf"/>
</dbReference>
<dbReference type="HAMAP" id="MF_00087">
    <property type="entry name" value="Glu_tRNA_reductase"/>
    <property type="match status" value="1"/>
</dbReference>
<evidence type="ECO:0000256" key="2">
    <source>
        <dbReference type="ARBA" id="ARBA00005916"/>
    </source>
</evidence>
<evidence type="ECO:0000256" key="13">
    <source>
        <dbReference type="RuleBase" id="RU000584"/>
    </source>
</evidence>
<keyword evidence="6 8" id="KW-0627">Porphyrin biosynthesis</keyword>
<keyword evidence="14" id="KW-0175">Coiled coil</keyword>
<dbReference type="EMBL" id="FQVU01000005">
    <property type="protein sequence ID" value="SHH18915.1"/>
    <property type="molecule type" value="Genomic_DNA"/>
</dbReference>
<evidence type="ECO:0000256" key="12">
    <source>
        <dbReference type="PIRSR" id="PIRSR000445-4"/>
    </source>
</evidence>
<dbReference type="Pfam" id="PF05201">
    <property type="entry name" value="GlutR_N"/>
    <property type="match status" value="1"/>
</dbReference>
<dbReference type="PIRSF" id="PIRSF000445">
    <property type="entry name" value="4pyrrol_synth_GluRdtase"/>
    <property type="match status" value="1"/>
</dbReference>
<dbReference type="InterPro" id="IPR015895">
    <property type="entry name" value="4pyrrol_synth_GluRdtase_N"/>
</dbReference>
<dbReference type="Gene3D" id="3.30.460.30">
    <property type="entry name" value="Glutamyl-tRNA reductase, N-terminal domain"/>
    <property type="match status" value="1"/>
</dbReference>
<comment type="similarity">
    <text evidence="2 8 13">Belongs to the glutamyl-tRNA reductase family.</text>
</comment>
<feature type="binding site" evidence="8 10">
    <location>
        <begin position="49"/>
        <end position="52"/>
    </location>
    <ligand>
        <name>substrate</name>
    </ligand>
</feature>
<dbReference type="AlphaFoldDB" id="A0A1M5QXP8"/>
<dbReference type="NCBIfam" id="TIGR01035">
    <property type="entry name" value="hemA"/>
    <property type="match status" value="1"/>
</dbReference>
<dbReference type="Pfam" id="PF00745">
    <property type="entry name" value="GlutR_dimer"/>
    <property type="match status" value="1"/>
</dbReference>
<dbReference type="EC" id="1.2.1.70" evidence="3 8"/>